<dbReference type="InterPro" id="IPR045210">
    <property type="entry name" value="RING-Ubox_PUB"/>
</dbReference>
<name>A0AAN9PU82_CLITE</name>
<reference evidence="9 10" key="1">
    <citation type="submission" date="2024-01" db="EMBL/GenBank/DDBJ databases">
        <title>The genomes of 5 underutilized Papilionoideae crops provide insights into root nodulation and disease resistance.</title>
        <authorList>
            <person name="Yuan L."/>
        </authorList>
    </citation>
    <scope>NUCLEOTIDE SEQUENCE [LARGE SCALE GENOMIC DNA]</scope>
    <source>
        <strain evidence="9">LY-2023</strain>
        <tissue evidence="9">Leaf</tissue>
    </source>
</reference>
<evidence type="ECO:0000256" key="6">
    <source>
        <dbReference type="ARBA" id="ARBA00022786"/>
    </source>
</evidence>
<dbReference type="GO" id="GO:0010029">
    <property type="term" value="P:regulation of seed germination"/>
    <property type="evidence" value="ECO:0007669"/>
    <property type="project" value="UniProtKB-ARBA"/>
</dbReference>
<dbReference type="FunFam" id="1.25.10.10:FF:000485">
    <property type="entry name" value="RING-type E3 ubiquitin transferase"/>
    <property type="match status" value="1"/>
</dbReference>
<dbReference type="EMBL" id="JAYKXN010000002">
    <property type="protein sequence ID" value="KAK7309498.1"/>
    <property type="molecule type" value="Genomic_DNA"/>
</dbReference>
<dbReference type="PANTHER" id="PTHR23315">
    <property type="entry name" value="U BOX DOMAIN-CONTAINING"/>
    <property type="match status" value="1"/>
</dbReference>
<dbReference type="SMART" id="SM00185">
    <property type="entry name" value="ARM"/>
    <property type="match status" value="3"/>
</dbReference>
<dbReference type="PANTHER" id="PTHR23315:SF307">
    <property type="entry name" value="U-BOX DOMAIN-CONTAINING PROTEIN 19"/>
    <property type="match status" value="1"/>
</dbReference>
<comment type="pathway">
    <text evidence="2">Protein modification; protein ubiquitination.</text>
</comment>
<keyword evidence="5" id="KW-0677">Repeat</keyword>
<keyword evidence="4" id="KW-0808">Transferase</keyword>
<dbReference type="InterPro" id="IPR058678">
    <property type="entry name" value="ARM_PUB"/>
</dbReference>
<evidence type="ECO:0000256" key="3">
    <source>
        <dbReference type="ARBA" id="ARBA00012483"/>
    </source>
</evidence>
<dbReference type="Pfam" id="PF04564">
    <property type="entry name" value="U-box"/>
    <property type="match status" value="1"/>
</dbReference>
<dbReference type="Gene3D" id="3.30.40.10">
    <property type="entry name" value="Zinc/RING finger domain, C3HC4 (zinc finger)"/>
    <property type="match status" value="1"/>
</dbReference>
<dbReference type="PROSITE" id="PS51698">
    <property type="entry name" value="U_BOX"/>
    <property type="match status" value="1"/>
</dbReference>
<accession>A0AAN9PU82</accession>
<evidence type="ECO:0000313" key="10">
    <source>
        <dbReference type="Proteomes" id="UP001359559"/>
    </source>
</evidence>
<dbReference type="SMART" id="SM00504">
    <property type="entry name" value="Ubox"/>
    <property type="match status" value="1"/>
</dbReference>
<dbReference type="InterPro" id="IPR003613">
    <property type="entry name" value="Ubox_domain"/>
</dbReference>
<gene>
    <name evidence="9" type="ORF">RJT34_06275</name>
</gene>
<dbReference type="FunFam" id="3.30.40.10:FF:000442">
    <property type="entry name" value="RING-type E3 ubiquitin transferase"/>
    <property type="match status" value="1"/>
</dbReference>
<comment type="catalytic activity">
    <reaction evidence="1">
        <text>S-ubiquitinyl-[E2 ubiquitin-conjugating enzyme]-L-cysteine + [acceptor protein]-L-lysine = [E2 ubiquitin-conjugating enzyme]-L-cysteine + N(6)-ubiquitinyl-[acceptor protein]-L-lysine.</text>
        <dbReference type="EC" id="2.3.2.27"/>
    </reaction>
</comment>
<sequence>MIPKTSGSDRRILTFPAVHPCEDIAPSTLISSLVNLSNTISNFHHTFFPCNKRNAKKAIRFTNLLQPFLHDIRDCNSGLPDPATLSLSELHLTFQKLLFLLEDCSRQGASLYMIMESSRVASQFRVLARSVATALDVFPFGSVEISEEAREHVFLMMKQAREAMFEFEDDDKKAVMCVVSGLTRFSNRVAPNEEDLKWVLDYIGVRGWSECNKEAKFLVGEIRFECLNEEKRKVGFLSSLMGFMCYCRCVVMKVVDCEEFGDKRFDSRKKIGVGGTGNDSEMILSCVNSDDFRCPISLELMSDPVTIETGHTYDRCSILKWFRSGNAICPKTGKRLRNTELVPNLVLRRLIQQHCFVNGIPFVDLGRRNRDMTKIVEPGSVAAEEAMKMVAGSLKGRLESGGEEEKNRAAFEIRLLSKSSIFSRSCLVEAGLVPLLLKLLSSSDSLTQENAVAALLNLSKCSESRVEMVENKGLELIVKVLKKGLKIEARQHAAAVLFYLASNAENGKLIGGEPEAVPSLIRLIKDGSDRSKKNGLVAIFGLLKHPENHRRVIEAGAVSLLVSILKVCEKEDLVADSLASLATLAESCEGTLAILHCGALHVAVEILSCCTSRVGMEHCVALLLSLAMNGGVDVVAHLVKSPSLMGSLYTQLSEGTSRASKKASALIRVLHDFYERRSSGINKTSVIPREQFIHVW</sequence>
<evidence type="ECO:0000313" key="9">
    <source>
        <dbReference type="EMBL" id="KAK7309498.1"/>
    </source>
</evidence>
<evidence type="ECO:0000256" key="2">
    <source>
        <dbReference type="ARBA" id="ARBA00004906"/>
    </source>
</evidence>
<dbReference type="SUPFAM" id="SSF48371">
    <property type="entry name" value="ARM repeat"/>
    <property type="match status" value="1"/>
</dbReference>
<evidence type="ECO:0000256" key="5">
    <source>
        <dbReference type="ARBA" id="ARBA00022737"/>
    </source>
</evidence>
<proteinExistence type="predicted"/>
<feature type="domain" description="U-box" evidence="8">
    <location>
        <begin position="287"/>
        <end position="361"/>
    </location>
</feature>
<dbReference type="Pfam" id="PF25368">
    <property type="entry name" value="PUB10_N"/>
    <property type="match status" value="1"/>
</dbReference>
<comment type="caution">
    <text evidence="9">The sequence shown here is derived from an EMBL/GenBank/DDBJ whole genome shotgun (WGS) entry which is preliminary data.</text>
</comment>
<dbReference type="InterPro" id="IPR013083">
    <property type="entry name" value="Znf_RING/FYVE/PHD"/>
</dbReference>
<keyword evidence="6" id="KW-0833">Ubl conjugation pathway</keyword>
<dbReference type="InterPro" id="IPR057623">
    <property type="entry name" value="PUB12-19-like_N"/>
</dbReference>
<dbReference type="SUPFAM" id="SSF57850">
    <property type="entry name" value="RING/U-box"/>
    <property type="match status" value="1"/>
</dbReference>
<dbReference type="AlphaFoldDB" id="A0AAN9PU82"/>
<evidence type="ECO:0000256" key="7">
    <source>
        <dbReference type="PROSITE-ProRule" id="PRU00259"/>
    </source>
</evidence>
<dbReference type="Proteomes" id="UP001359559">
    <property type="component" value="Unassembled WGS sequence"/>
</dbReference>
<dbReference type="EC" id="2.3.2.27" evidence="3"/>
<dbReference type="Pfam" id="PF25598">
    <property type="entry name" value="ARM_PUB"/>
    <property type="match status" value="1"/>
</dbReference>
<dbReference type="GO" id="GO:0016567">
    <property type="term" value="P:protein ubiquitination"/>
    <property type="evidence" value="ECO:0007669"/>
    <property type="project" value="InterPro"/>
</dbReference>
<dbReference type="Gene3D" id="1.25.10.10">
    <property type="entry name" value="Leucine-rich Repeat Variant"/>
    <property type="match status" value="1"/>
</dbReference>
<dbReference type="InterPro" id="IPR011989">
    <property type="entry name" value="ARM-like"/>
</dbReference>
<keyword evidence="10" id="KW-1185">Reference proteome</keyword>
<dbReference type="InterPro" id="IPR000225">
    <property type="entry name" value="Armadillo"/>
</dbReference>
<organism evidence="9 10">
    <name type="scientific">Clitoria ternatea</name>
    <name type="common">Butterfly pea</name>
    <dbReference type="NCBI Taxonomy" id="43366"/>
    <lineage>
        <taxon>Eukaryota</taxon>
        <taxon>Viridiplantae</taxon>
        <taxon>Streptophyta</taxon>
        <taxon>Embryophyta</taxon>
        <taxon>Tracheophyta</taxon>
        <taxon>Spermatophyta</taxon>
        <taxon>Magnoliopsida</taxon>
        <taxon>eudicotyledons</taxon>
        <taxon>Gunneridae</taxon>
        <taxon>Pentapetalae</taxon>
        <taxon>rosids</taxon>
        <taxon>fabids</taxon>
        <taxon>Fabales</taxon>
        <taxon>Fabaceae</taxon>
        <taxon>Papilionoideae</taxon>
        <taxon>50 kb inversion clade</taxon>
        <taxon>NPAAA clade</taxon>
        <taxon>indigoferoid/millettioid clade</taxon>
        <taxon>Phaseoleae</taxon>
        <taxon>Clitoria</taxon>
    </lineage>
</organism>
<evidence type="ECO:0000256" key="4">
    <source>
        <dbReference type="ARBA" id="ARBA00022679"/>
    </source>
</evidence>
<evidence type="ECO:0000259" key="8">
    <source>
        <dbReference type="PROSITE" id="PS51698"/>
    </source>
</evidence>
<feature type="repeat" description="ARM" evidence="7">
    <location>
        <begin position="431"/>
        <end position="473"/>
    </location>
</feature>
<protein>
    <recommendedName>
        <fullName evidence="3">RING-type E3 ubiquitin transferase</fullName>
        <ecNumber evidence="3">2.3.2.27</ecNumber>
    </recommendedName>
</protein>
<evidence type="ECO:0000256" key="1">
    <source>
        <dbReference type="ARBA" id="ARBA00000900"/>
    </source>
</evidence>
<dbReference type="InterPro" id="IPR016024">
    <property type="entry name" value="ARM-type_fold"/>
</dbReference>
<dbReference type="CDD" id="cd16664">
    <property type="entry name" value="RING-Ubox_PUB"/>
    <property type="match status" value="1"/>
</dbReference>
<dbReference type="PROSITE" id="PS50176">
    <property type="entry name" value="ARM_REPEAT"/>
    <property type="match status" value="1"/>
</dbReference>
<dbReference type="GO" id="GO:0061630">
    <property type="term" value="F:ubiquitin protein ligase activity"/>
    <property type="evidence" value="ECO:0007669"/>
    <property type="project" value="UniProtKB-EC"/>
</dbReference>